<dbReference type="PROSITE" id="PS51257">
    <property type="entry name" value="PROKAR_LIPOPROTEIN"/>
    <property type="match status" value="1"/>
</dbReference>
<evidence type="ECO:0000313" key="2">
    <source>
        <dbReference type="Proteomes" id="UP001370348"/>
    </source>
</evidence>
<dbReference type="RefSeq" id="WP_394827447.1">
    <property type="nucleotide sequence ID" value="NZ_CP089984.1"/>
</dbReference>
<dbReference type="EMBL" id="CP089984">
    <property type="protein sequence ID" value="WXB17804.1"/>
    <property type="molecule type" value="Genomic_DNA"/>
</dbReference>
<evidence type="ECO:0008006" key="3">
    <source>
        <dbReference type="Google" id="ProtNLM"/>
    </source>
</evidence>
<dbReference type="Proteomes" id="UP001370348">
    <property type="component" value="Chromosome"/>
</dbReference>
<accession>A0ABZ2M690</accession>
<name>A0ABZ2M690_9BACT</name>
<sequence length="131" mass="13654">MQSRRRSWMNSFIWGAAAVGVFSLVGCSTGETDLQAPSPQAVAEPTAKDVDEATKQIAPMLDRSNVTVSVVEGGGSAHFNGGFQNAMLARINADGTVSEACVDSAPQANAFFAANIGIKLRLPLNGQNGKD</sequence>
<protein>
    <recommendedName>
        <fullName evidence="3">Lipoprotein</fullName>
    </recommendedName>
</protein>
<organism evidence="1 2">
    <name type="scientific">Pendulispora albinea</name>
    <dbReference type="NCBI Taxonomy" id="2741071"/>
    <lineage>
        <taxon>Bacteria</taxon>
        <taxon>Pseudomonadati</taxon>
        <taxon>Myxococcota</taxon>
        <taxon>Myxococcia</taxon>
        <taxon>Myxococcales</taxon>
        <taxon>Sorangiineae</taxon>
        <taxon>Pendulisporaceae</taxon>
        <taxon>Pendulispora</taxon>
    </lineage>
</organism>
<reference evidence="1 2" key="1">
    <citation type="submission" date="2021-12" db="EMBL/GenBank/DDBJ databases">
        <title>Discovery of the Pendulisporaceae a myxobacterial family with distinct sporulation behavior and unique specialized metabolism.</title>
        <authorList>
            <person name="Garcia R."/>
            <person name="Popoff A."/>
            <person name="Bader C.D."/>
            <person name="Loehr J."/>
            <person name="Walesch S."/>
            <person name="Walt C."/>
            <person name="Boldt J."/>
            <person name="Bunk B."/>
            <person name="Haeckl F.J.F.P.J."/>
            <person name="Gunesch A.P."/>
            <person name="Birkelbach J."/>
            <person name="Nuebel U."/>
            <person name="Pietschmann T."/>
            <person name="Bach T."/>
            <person name="Mueller R."/>
        </authorList>
    </citation>
    <scope>NUCLEOTIDE SEQUENCE [LARGE SCALE GENOMIC DNA]</scope>
    <source>
        <strain evidence="1 2">MSr11954</strain>
    </source>
</reference>
<evidence type="ECO:0000313" key="1">
    <source>
        <dbReference type="EMBL" id="WXB17804.1"/>
    </source>
</evidence>
<gene>
    <name evidence="1" type="ORF">LZC94_11130</name>
</gene>
<proteinExistence type="predicted"/>
<keyword evidence="2" id="KW-1185">Reference proteome</keyword>